<comment type="similarity">
    <text evidence="1">Belongs to the ARG7 family.</text>
</comment>
<dbReference type="GO" id="GO:0009733">
    <property type="term" value="P:response to auxin"/>
    <property type="evidence" value="ECO:0007669"/>
    <property type="project" value="InterPro"/>
</dbReference>
<evidence type="ECO:0000313" key="4">
    <source>
        <dbReference type="Proteomes" id="UP000504621"/>
    </source>
</evidence>
<accession>A0A6J1ARW7</accession>
<protein>
    <submittedName>
        <fullName evidence="5">Uncharacterized protein LOC110420587</fullName>
    </submittedName>
</protein>
<reference evidence="5" key="1">
    <citation type="submission" date="2025-08" db="UniProtKB">
        <authorList>
            <consortium name="RefSeq"/>
        </authorList>
    </citation>
    <scope>IDENTIFICATION</scope>
    <source>
        <tissue evidence="5">Leaf</tissue>
    </source>
</reference>
<organism evidence="4 5">
    <name type="scientific">Herrania umbratica</name>
    <dbReference type="NCBI Taxonomy" id="108875"/>
    <lineage>
        <taxon>Eukaryota</taxon>
        <taxon>Viridiplantae</taxon>
        <taxon>Streptophyta</taxon>
        <taxon>Embryophyta</taxon>
        <taxon>Tracheophyta</taxon>
        <taxon>Spermatophyta</taxon>
        <taxon>Magnoliopsida</taxon>
        <taxon>eudicotyledons</taxon>
        <taxon>Gunneridae</taxon>
        <taxon>Pentapetalae</taxon>
        <taxon>rosids</taxon>
        <taxon>malvids</taxon>
        <taxon>Malvales</taxon>
        <taxon>Malvaceae</taxon>
        <taxon>Byttnerioideae</taxon>
        <taxon>Herrania</taxon>
    </lineage>
</organism>
<dbReference type="GeneID" id="110420587"/>
<evidence type="ECO:0000256" key="3">
    <source>
        <dbReference type="ARBA" id="ARBA00022604"/>
    </source>
</evidence>
<evidence type="ECO:0000313" key="5">
    <source>
        <dbReference type="RefSeq" id="XP_021289631.1"/>
    </source>
</evidence>
<dbReference type="PANTHER" id="PTHR31374">
    <property type="entry name" value="AUXIN-INDUCED PROTEIN-LIKE-RELATED"/>
    <property type="match status" value="1"/>
</dbReference>
<keyword evidence="2" id="KW-0217">Developmental protein</keyword>
<dbReference type="InterPro" id="IPR003676">
    <property type="entry name" value="SAUR_fam"/>
</dbReference>
<gene>
    <name evidence="5" type="primary">LOC110420587</name>
</gene>
<proteinExistence type="inferred from homology"/>
<keyword evidence="4" id="KW-1185">Reference proteome</keyword>
<dbReference type="OrthoDB" id="1930622at2759"/>
<evidence type="ECO:0000256" key="2">
    <source>
        <dbReference type="ARBA" id="ARBA00022473"/>
    </source>
</evidence>
<sequence length="164" mass="18262">MFRPFLQKIRKGFCVSPSRGQAVINDVEVDEEINVATPMSDDVGAGYFTVFAVQGKETQRFVIELDNLTNPAFLSLLEQAGEEYGFQQKGVLCLPCRPQELQKILQDWEAEHADTEAGAGCFMREVLMCFLILMDSVCFENLVQCLELSGAAPVSSRRSVEARS</sequence>
<dbReference type="AlphaFoldDB" id="A0A6J1ARW7"/>
<dbReference type="RefSeq" id="XP_021289631.1">
    <property type="nucleotide sequence ID" value="XM_021433956.1"/>
</dbReference>
<dbReference type="Proteomes" id="UP000504621">
    <property type="component" value="Unplaced"/>
</dbReference>
<dbReference type="PANTHER" id="PTHR31374:SF157">
    <property type="entry name" value="AUXIN-RESPONSIVE PROTEIN SAUR36-LIKE"/>
    <property type="match status" value="1"/>
</dbReference>
<dbReference type="Pfam" id="PF02519">
    <property type="entry name" value="Auxin_inducible"/>
    <property type="match status" value="1"/>
</dbReference>
<keyword evidence="3" id="KW-0341">Growth regulation</keyword>
<name>A0A6J1ARW7_9ROSI</name>
<evidence type="ECO:0000256" key="1">
    <source>
        <dbReference type="ARBA" id="ARBA00006974"/>
    </source>
</evidence>